<evidence type="ECO:0000313" key="1">
    <source>
        <dbReference type="EnsemblFungi" id="CEF84834"/>
    </source>
</evidence>
<dbReference type="EMBL" id="HG970335">
    <property type="status" value="NOT_ANNOTATED_CDS"/>
    <property type="molecule type" value="Genomic_DNA"/>
</dbReference>
<dbReference type="EnsemblFungi" id="CEF84834">
    <property type="protein sequence ID" value="CEF84834"/>
    <property type="gene ID" value="FGRRES_20367"/>
</dbReference>
<proteinExistence type="predicted"/>
<organism evidence="1">
    <name type="scientific">Gibberella zeae (strain ATCC MYA-4620 / CBS 123657 / FGSC 9075 / NRRL 31084 / PH-1)</name>
    <name type="common">Wheat head blight fungus</name>
    <name type="synonym">Fusarium graminearum</name>
    <dbReference type="NCBI Taxonomy" id="229533"/>
    <lineage>
        <taxon>Eukaryota</taxon>
        <taxon>Fungi</taxon>
        <taxon>Dikarya</taxon>
        <taxon>Ascomycota</taxon>
        <taxon>Pezizomycotina</taxon>
        <taxon>Sordariomycetes</taxon>
        <taxon>Hypocreomycetidae</taxon>
        <taxon>Hypocreales</taxon>
        <taxon>Nectriaceae</taxon>
        <taxon>Fusarium</taxon>
    </lineage>
</organism>
<accession>A0A098DU15</accession>
<reference evidence="1" key="2">
    <citation type="journal article" date="2010" name="Nature">
        <title>Comparative genomics reveals mobile pathogenicity chromosomes in Fusarium.</title>
        <authorList>
            <person name="Ma L.J."/>
            <person name="van der Does H.C."/>
            <person name="Borkovich K.A."/>
            <person name="Coleman J.J."/>
            <person name="Daboussi M.J."/>
            <person name="Di Pietro A."/>
            <person name="Dufresne M."/>
            <person name="Freitag M."/>
            <person name="Grabherr M."/>
            <person name="Henrissat B."/>
            <person name="Houterman P.M."/>
            <person name="Kang S."/>
            <person name="Shim W.B."/>
            <person name="Woloshuk C."/>
            <person name="Xie X."/>
            <person name="Xu J.R."/>
            <person name="Antoniw J."/>
            <person name="Baker S.E."/>
            <person name="Bluhm B.H."/>
            <person name="Breakspear A."/>
            <person name="Brown D.W."/>
            <person name="Butchko R.A."/>
            <person name="Chapman S."/>
            <person name="Coulson R."/>
            <person name="Coutinho P.M."/>
            <person name="Danchin E.G."/>
            <person name="Diener A."/>
            <person name="Gale L.R."/>
            <person name="Gardiner D.M."/>
            <person name="Goff S."/>
            <person name="Hammond-Kosack K.E."/>
            <person name="Hilburn K."/>
            <person name="Hua-Van A."/>
            <person name="Jonkers W."/>
            <person name="Kazan K."/>
            <person name="Kodira C.D."/>
            <person name="Koehrsen M."/>
            <person name="Kumar L."/>
            <person name="Lee Y.H."/>
            <person name="Li L."/>
            <person name="Manners J.M."/>
            <person name="Miranda-Saavedra D."/>
            <person name="Mukherjee M."/>
            <person name="Park G."/>
            <person name="Park J."/>
            <person name="Park S.Y."/>
            <person name="Proctor R.H."/>
            <person name="Regev A."/>
            <person name="Ruiz-Roldan M.C."/>
            <person name="Sain D."/>
            <person name="Sakthikumar S."/>
            <person name="Sykes S."/>
            <person name="Schwartz D.C."/>
            <person name="Turgeon B.G."/>
            <person name="Wapinski I."/>
            <person name="Yoder O."/>
            <person name="Young S."/>
            <person name="Zeng Q."/>
            <person name="Zhou S."/>
            <person name="Galagan J."/>
            <person name="Cuomo C.A."/>
            <person name="Kistler H.C."/>
            <person name="Rep M."/>
        </authorList>
    </citation>
    <scope>GENOME REANNOTATION</scope>
    <source>
        <strain evidence="1">PH-1 / ATCC MYA-4620 / FGSC 9075 / NRRL 31084</strain>
    </source>
</reference>
<dbReference type="AlphaFoldDB" id="A0A098DU15"/>
<accession>A0A0E0SEH1</accession>
<sequence>MGVGEAARKTKIGKLNLAVIRDQQVVWLDITMEHKVFVAEPDSTSEHAHPSLDICSTVADGFGIADEHFQVA</sequence>
<reference evidence="1" key="1">
    <citation type="journal article" date="2007" name="Science">
        <title>The Fusarium graminearum genome reveals a link between localized polymorphism and pathogen specialization.</title>
        <authorList>
            <person name="Cuomo C.A."/>
            <person name="Gueldener U."/>
            <person name="Xu J.-R."/>
            <person name="Trail F."/>
            <person name="Turgeon B.G."/>
            <person name="Di Pietro A."/>
            <person name="Walton J.D."/>
            <person name="Ma L.-J."/>
            <person name="Baker S.E."/>
            <person name="Rep M."/>
            <person name="Adam G."/>
            <person name="Antoniw J."/>
            <person name="Baldwin T."/>
            <person name="Calvo S.E."/>
            <person name="Chang Y.-L."/>
            <person name="DeCaprio D."/>
            <person name="Gale L.R."/>
            <person name="Gnerre S."/>
            <person name="Goswami R.S."/>
            <person name="Hammond-Kosack K."/>
            <person name="Harris L.J."/>
            <person name="Hilburn K."/>
            <person name="Kennell J.C."/>
            <person name="Kroken S."/>
            <person name="Magnuson J.K."/>
            <person name="Mannhaupt G."/>
            <person name="Mauceli E.W."/>
            <person name="Mewes H.-W."/>
            <person name="Mitterbauer R."/>
            <person name="Muehlbauer G."/>
            <person name="Muensterkoetter M."/>
            <person name="Nelson D."/>
            <person name="O'Donnell K."/>
            <person name="Ouellet T."/>
            <person name="Qi W."/>
            <person name="Quesneville H."/>
            <person name="Roncero M.I.G."/>
            <person name="Seong K.-Y."/>
            <person name="Tetko I.V."/>
            <person name="Urban M."/>
            <person name="Waalwijk C."/>
            <person name="Ward T.J."/>
            <person name="Yao J."/>
            <person name="Birren B.W."/>
            <person name="Kistler H.C."/>
        </authorList>
    </citation>
    <scope>NUCLEOTIDE SEQUENCE [LARGE SCALE GENOMIC DNA]</scope>
    <source>
        <strain evidence="1">PH-1 / ATCC MYA-4620 / FGSC 9075 / NRRL 31084</strain>
    </source>
</reference>
<protein>
    <submittedName>
        <fullName evidence="1">Uncharacterized protein</fullName>
    </submittedName>
</protein>
<name>A0A098DU15_GIBZE</name>
<reference evidence="1" key="3">
    <citation type="submission" date="2017-01" db="UniProtKB">
        <authorList>
            <consortium name="EnsemblFungi"/>
        </authorList>
    </citation>
    <scope>IDENTIFICATION</scope>
    <source>
        <strain evidence="1">PH-1 / ATCC MYA-4620 / FGSC 9075 / NRRL 31084</strain>
    </source>
</reference>